<dbReference type="Gene3D" id="3.40.50.2000">
    <property type="entry name" value="Glycogen Phosphorylase B"/>
    <property type="match status" value="2"/>
</dbReference>
<reference evidence="2 3" key="1">
    <citation type="submission" date="2013-08" db="EMBL/GenBank/DDBJ databases">
        <authorList>
            <person name="Weinstock G."/>
            <person name="Sodergren E."/>
            <person name="Wylie T."/>
            <person name="Fulton L."/>
            <person name="Fulton R."/>
            <person name="Fronick C."/>
            <person name="O'Laughlin M."/>
            <person name="Godfrey J."/>
            <person name="Miner T."/>
            <person name="Herter B."/>
            <person name="Appelbaum E."/>
            <person name="Cordes M."/>
            <person name="Lek S."/>
            <person name="Wollam A."/>
            <person name="Pepin K.H."/>
            <person name="Palsikar V.B."/>
            <person name="Mitreva M."/>
            <person name="Wilson R.K."/>
        </authorList>
    </citation>
    <scope>NUCLEOTIDE SEQUENCE [LARGE SCALE GENOMIC DNA]</scope>
    <source>
        <strain evidence="2 3">ATCC BAA-474</strain>
    </source>
</reference>
<dbReference type="InterPro" id="IPR001296">
    <property type="entry name" value="Glyco_trans_1"/>
</dbReference>
<dbReference type="PANTHER" id="PTHR12526">
    <property type="entry name" value="GLYCOSYLTRANSFERASE"/>
    <property type="match status" value="1"/>
</dbReference>
<dbReference type="AlphaFoldDB" id="U7V8M0"/>
<dbReference type="RefSeq" id="WP_023051588.1">
    <property type="nucleotide sequence ID" value="NZ_KI518062.1"/>
</dbReference>
<gene>
    <name evidence="2" type="ORF">HMPREF0202_02055</name>
</gene>
<keyword evidence="2" id="KW-0808">Transferase</keyword>
<dbReference type="SUPFAM" id="SSF53756">
    <property type="entry name" value="UDP-Glycosyltransferase/glycogen phosphorylase"/>
    <property type="match status" value="1"/>
</dbReference>
<protein>
    <submittedName>
        <fullName evidence="2">Glycosyltransferase, group 1 family protein</fullName>
    </submittedName>
</protein>
<evidence type="ECO:0000313" key="2">
    <source>
        <dbReference type="EMBL" id="ERT68052.1"/>
    </source>
</evidence>
<dbReference type="Pfam" id="PF00534">
    <property type="entry name" value="Glycos_transf_1"/>
    <property type="match status" value="1"/>
</dbReference>
<dbReference type="eggNOG" id="COG0438">
    <property type="taxonomic scope" value="Bacteria"/>
</dbReference>
<feature type="domain" description="Glycosyl transferase family 1" evidence="1">
    <location>
        <begin position="129"/>
        <end position="289"/>
    </location>
</feature>
<name>U7V8M0_9FUSO</name>
<feature type="non-terminal residue" evidence="2">
    <location>
        <position position="1"/>
    </location>
</feature>
<comment type="caution">
    <text evidence="2">The sequence shown here is derived from an EMBL/GenBank/DDBJ whole genome shotgun (WGS) entry which is preliminary data.</text>
</comment>
<evidence type="ECO:0000313" key="3">
    <source>
        <dbReference type="Proteomes" id="UP000017081"/>
    </source>
</evidence>
<organism evidence="2 3">
    <name type="scientific">Cetobacterium somerae ATCC BAA-474</name>
    <dbReference type="NCBI Taxonomy" id="1319815"/>
    <lineage>
        <taxon>Bacteria</taxon>
        <taxon>Fusobacteriati</taxon>
        <taxon>Fusobacteriota</taxon>
        <taxon>Fusobacteriia</taxon>
        <taxon>Fusobacteriales</taxon>
        <taxon>Fusobacteriaceae</taxon>
        <taxon>Cetobacterium</taxon>
    </lineage>
</organism>
<evidence type="ECO:0000259" key="1">
    <source>
        <dbReference type="Pfam" id="PF00534"/>
    </source>
</evidence>
<dbReference type="HOGENOM" id="CLU_009583_0_0_0"/>
<accession>U7V8M0</accession>
<dbReference type="Proteomes" id="UP000017081">
    <property type="component" value="Unassembled WGS sequence"/>
</dbReference>
<proteinExistence type="predicted"/>
<dbReference type="STRING" id="1319815.HMPREF0202_02055"/>
<dbReference type="EMBL" id="AXZF01000086">
    <property type="protein sequence ID" value="ERT68052.1"/>
    <property type="molecule type" value="Genomic_DNA"/>
</dbReference>
<dbReference type="GO" id="GO:0016757">
    <property type="term" value="F:glycosyltransferase activity"/>
    <property type="evidence" value="ECO:0007669"/>
    <property type="project" value="InterPro"/>
</dbReference>
<sequence length="316" mass="37473">NSDKLTYKLNPEIEIEYLFYPKGIKSRYMRGVIKFIKYLNIIKKLYLEKESIIIGTDYYINIIISLLDKNTVGMEHVIYESTPKKIRKIKLKRYKKLKKLVVVNRHDYTAYEKESICINYIPNPNSFANFKEEVKKEAEKKQILSIGRLENGKGFENLIDICSEVFKIKKEWELHIYGKGSLETKLKELIKLKKMENNIKLKGINRNLEKVYPNYKFLLSASEMESFSLTLIEAQTFGLPIISYDCPWGPRDIINNTKDGYLVECFNKQEFKNKIINLIENQNKLKEMSLESINNSKMFNNENIYNYWKKLFEELD</sequence>
<keyword evidence="3" id="KW-1185">Reference proteome</keyword>
<dbReference type="PANTHER" id="PTHR12526:SF630">
    <property type="entry name" value="GLYCOSYLTRANSFERASE"/>
    <property type="match status" value="1"/>
</dbReference>